<keyword evidence="2" id="KW-1133">Transmembrane helix</keyword>
<keyword evidence="4" id="KW-1185">Reference proteome</keyword>
<evidence type="ECO:0000313" key="4">
    <source>
        <dbReference type="Proteomes" id="UP000887566"/>
    </source>
</evidence>
<reference evidence="5" key="1">
    <citation type="submission" date="2022-11" db="UniProtKB">
        <authorList>
            <consortium name="WormBaseParasite"/>
        </authorList>
    </citation>
    <scope>IDENTIFICATION</scope>
</reference>
<dbReference type="AlphaFoldDB" id="A0A914WHL1"/>
<dbReference type="WBParaSite" id="PSAMB.scaffold4263size15168.g23863.t1">
    <property type="protein sequence ID" value="PSAMB.scaffold4263size15168.g23863.t1"/>
    <property type="gene ID" value="PSAMB.scaffold4263size15168.g23863"/>
</dbReference>
<accession>A0A914WHL1</accession>
<evidence type="ECO:0000313" key="5">
    <source>
        <dbReference type="WBParaSite" id="PSAMB.scaffold4263size15168.g23863.t1"/>
    </source>
</evidence>
<proteinExistence type="predicted"/>
<protein>
    <submittedName>
        <fullName evidence="5">Transmembrane protein</fullName>
    </submittedName>
</protein>
<feature type="transmembrane region" description="Helical" evidence="2">
    <location>
        <begin position="428"/>
        <end position="455"/>
    </location>
</feature>
<feature type="compositionally biased region" description="Basic and acidic residues" evidence="1">
    <location>
        <begin position="254"/>
        <end position="267"/>
    </location>
</feature>
<feature type="signal peptide" evidence="3">
    <location>
        <begin position="1"/>
        <end position="22"/>
    </location>
</feature>
<name>A0A914WHL1_9BILA</name>
<dbReference type="Proteomes" id="UP000887566">
    <property type="component" value="Unplaced"/>
</dbReference>
<feature type="chain" id="PRO_5037805533" evidence="3">
    <location>
        <begin position="23"/>
        <end position="499"/>
    </location>
</feature>
<evidence type="ECO:0000256" key="2">
    <source>
        <dbReference type="SAM" id="Phobius"/>
    </source>
</evidence>
<feature type="region of interest" description="Disordered" evidence="1">
    <location>
        <begin position="221"/>
        <end position="269"/>
    </location>
</feature>
<keyword evidence="2" id="KW-0472">Membrane</keyword>
<evidence type="ECO:0000256" key="1">
    <source>
        <dbReference type="SAM" id="MobiDB-lite"/>
    </source>
</evidence>
<keyword evidence="3" id="KW-0732">Signal</keyword>
<keyword evidence="2" id="KW-0812">Transmembrane</keyword>
<organism evidence="4 5">
    <name type="scientific">Plectus sambesii</name>
    <dbReference type="NCBI Taxonomy" id="2011161"/>
    <lineage>
        <taxon>Eukaryota</taxon>
        <taxon>Metazoa</taxon>
        <taxon>Ecdysozoa</taxon>
        <taxon>Nematoda</taxon>
        <taxon>Chromadorea</taxon>
        <taxon>Plectida</taxon>
        <taxon>Plectina</taxon>
        <taxon>Plectoidea</taxon>
        <taxon>Plectidae</taxon>
        <taxon>Plectus</taxon>
    </lineage>
</organism>
<evidence type="ECO:0000256" key="3">
    <source>
        <dbReference type="SAM" id="SignalP"/>
    </source>
</evidence>
<sequence length="499" mass="54246">MWPKKPVFSLIVWLCRLAIIDAFSCYSCANDFMIWHWENFFTKRNYGLSSSEQACSSKRYASDFVQNCHTSCYSLNVTGTNRLTGKTAVVGYARGCSDAALADSKSIDELSALFGTKIPHIPFEPGNVDFLEHWCFCEGNLCNRHVCYSADMLPVDFSNSNWSTWSKVKEVEAGESQNEPAAYCPVTTSVCPCAIGATLGPASYSLTEQIKRRRLASQPLTGPLPYGYGHSSTKQISRRLVRSEAPPPHGVGGETKESTRGDGDLRDQQVPSFSHRIPRLSSSSCCSLFVSYQTVTYQFFAPVSTRVGDAPTAAANAVPELLDDSGSRYEQLTEVCRAAEADMNDRWNGLPSSQTATSAVAFRQNAAVPIGGTAPPQPFNPLGIPLGDDAAQHATIGRYFGQQAQGNGSTFVQCIYTAKEQINTRVTLLMAGVYVLLAFVIIALIVGGLILVVCYHRSKGQQRKEEKMAYAYSGYGSQVGMYPGGYASYVGSTGGGPRY</sequence>